<organism evidence="2 3">
    <name type="scientific">Stephania yunnanensis</name>
    <dbReference type="NCBI Taxonomy" id="152371"/>
    <lineage>
        <taxon>Eukaryota</taxon>
        <taxon>Viridiplantae</taxon>
        <taxon>Streptophyta</taxon>
        <taxon>Embryophyta</taxon>
        <taxon>Tracheophyta</taxon>
        <taxon>Spermatophyta</taxon>
        <taxon>Magnoliopsida</taxon>
        <taxon>Ranunculales</taxon>
        <taxon>Menispermaceae</taxon>
        <taxon>Menispermoideae</taxon>
        <taxon>Cissampelideae</taxon>
        <taxon>Stephania</taxon>
    </lineage>
</organism>
<feature type="compositionally biased region" description="Basic and acidic residues" evidence="1">
    <location>
        <begin position="135"/>
        <end position="150"/>
    </location>
</feature>
<protein>
    <submittedName>
        <fullName evidence="2">Uncharacterized protein</fullName>
    </submittedName>
</protein>
<evidence type="ECO:0000256" key="1">
    <source>
        <dbReference type="SAM" id="MobiDB-lite"/>
    </source>
</evidence>
<evidence type="ECO:0000313" key="3">
    <source>
        <dbReference type="Proteomes" id="UP001420932"/>
    </source>
</evidence>
<name>A0AAP0Q0M4_9MAGN</name>
<feature type="compositionally biased region" description="Basic and acidic residues" evidence="1">
    <location>
        <begin position="84"/>
        <end position="110"/>
    </location>
</feature>
<proteinExistence type="predicted"/>
<dbReference type="AlphaFoldDB" id="A0AAP0Q0M4"/>
<dbReference type="EMBL" id="JBBNAF010000002">
    <property type="protein sequence ID" value="KAK9162565.1"/>
    <property type="molecule type" value="Genomic_DNA"/>
</dbReference>
<accession>A0AAP0Q0M4</accession>
<feature type="region of interest" description="Disordered" evidence="1">
    <location>
        <begin position="36"/>
        <end position="150"/>
    </location>
</feature>
<keyword evidence="3" id="KW-1185">Reference proteome</keyword>
<sequence length="150" mass="16012">MISVGLASIASNTCDFRKAVHGENTLPVLCIGHRGGSLPLFLPTREQRRRAGSRGADQRPGSRGTNQGAEASTSDLGAEATSEPESRGDQRPEATSEPVSRGDQRAEVPTDQRPGSRGTDRPGSGGARVRRRRDAGRPGRRREDDDQGRG</sequence>
<evidence type="ECO:0000313" key="2">
    <source>
        <dbReference type="EMBL" id="KAK9162565.1"/>
    </source>
</evidence>
<dbReference type="Proteomes" id="UP001420932">
    <property type="component" value="Unassembled WGS sequence"/>
</dbReference>
<reference evidence="2 3" key="1">
    <citation type="submission" date="2024-01" db="EMBL/GenBank/DDBJ databases">
        <title>Genome assemblies of Stephania.</title>
        <authorList>
            <person name="Yang L."/>
        </authorList>
    </citation>
    <scope>NUCLEOTIDE SEQUENCE [LARGE SCALE GENOMIC DNA]</scope>
    <source>
        <strain evidence="2">YNDBR</strain>
        <tissue evidence="2">Leaf</tissue>
    </source>
</reference>
<comment type="caution">
    <text evidence="2">The sequence shown here is derived from an EMBL/GenBank/DDBJ whole genome shotgun (WGS) entry which is preliminary data.</text>
</comment>
<feature type="compositionally biased region" description="Polar residues" evidence="1">
    <location>
        <begin position="63"/>
        <end position="75"/>
    </location>
</feature>
<gene>
    <name evidence="2" type="ORF">Syun_003467</name>
</gene>